<evidence type="ECO:0000313" key="7">
    <source>
        <dbReference type="Proteomes" id="UP000094112"/>
    </source>
</evidence>
<protein>
    <recommendedName>
        <fullName evidence="2">Protein HGH1 homolog</fullName>
    </recommendedName>
</protein>
<name>A0A1E3NW96_WICAA</name>
<proteinExistence type="inferred from homology"/>
<dbReference type="GO" id="GO:0061770">
    <property type="term" value="F:translation elongation factor binding"/>
    <property type="evidence" value="ECO:0007669"/>
    <property type="project" value="EnsemblFungi"/>
</dbReference>
<dbReference type="GO" id="GO:0006457">
    <property type="term" value="P:protein folding"/>
    <property type="evidence" value="ECO:0007669"/>
    <property type="project" value="EnsemblFungi"/>
</dbReference>
<dbReference type="STRING" id="683960.A0A1E3NW96"/>
<dbReference type="InterPro" id="IPR007206">
    <property type="entry name" value="Protein_HGH1_C"/>
</dbReference>
<keyword evidence="7" id="KW-1185">Reference proteome</keyword>
<evidence type="ECO:0000259" key="4">
    <source>
        <dbReference type="Pfam" id="PF04063"/>
    </source>
</evidence>
<evidence type="ECO:0000256" key="2">
    <source>
        <dbReference type="ARBA" id="ARBA00014076"/>
    </source>
</evidence>
<dbReference type="RefSeq" id="XP_019036477.1">
    <property type="nucleotide sequence ID" value="XM_019186002.1"/>
</dbReference>
<sequence>MPTELEELVEFLHSSQAPIRTVALENLVGFSQGPHSVIFSHDDYRPIKDLKILARDKGKTIVQQSMTILANLCDDEKIRDIIASDESFLKFLVSSIIDLDNRNADLATILLTNLAKNDHITKIFEIKVEPTNKDVFKSTNAIDCLIDCFVKGSERNLNSNANFDYLSFFFADLSRFLEGRKYFVTKQEYDDIVPISKLLVFTEKYDSKIRREGVASTIKNALFEIDSHQMLLEDESVNLLPYILLPISSSKDAEIDEEELFNLPDELQLLPPDKQRDPSPEIIAVHLESLLLLCTTRPIREYLREKSVYPLIRELHKNIDIDDVAEICERLVQMLMRDENPNEEKVEEIPEKIEDGDDYESEGDDEIMEVL</sequence>
<evidence type="ECO:0000256" key="3">
    <source>
        <dbReference type="SAM" id="MobiDB-lite"/>
    </source>
</evidence>
<dbReference type="InterPro" id="IPR016024">
    <property type="entry name" value="ARM-type_fold"/>
</dbReference>
<feature type="compositionally biased region" description="Acidic residues" evidence="3">
    <location>
        <begin position="354"/>
        <end position="371"/>
    </location>
</feature>
<accession>A0A1E3NW96</accession>
<reference evidence="6 7" key="1">
    <citation type="journal article" date="2016" name="Proc. Natl. Acad. Sci. U.S.A.">
        <title>Comparative genomics of biotechnologically important yeasts.</title>
        <authorList>
            <person name="Riley R."/>
            <person name="Haridas S."/>
            <person name="Wolfe K.H."/>
            <person name="Lopes M.R."/>
            <person name="Hittinger C.T."/>
            <person name="Goeker M."/>
            <person name="Salamov A.A."/>
            <person name="Wisecaver J.H."/>
            <person name="Long T.M."/>
            <person name="Calvey C.H."/>
            <person name="Aerts A.L."/>
            <person name="Barry K.W."/>
            <person name="Choi C."/>
            <person name="Clum A."/>
            <person name="Coughlan A.Y."/>
            <person name="Deshpande S."/>
            <person name="Douglass A.P."/>
            <person name="Hanson S.J."/>
            <person name="Klenk H.-P."/>
            <person name="LaButti K.M."/>
            <person name="Lapidus A."/>
            <person name="Lindquist E.A."/>
            <person name="Lipzen A.M."/>
            <person name="Meier-Kolthoff J.P."/>
            <person name="Ohm R.A."/>
            <person name="Otillar R.P."/>
            <person name="Pangilinan J.L."/>
            <person name="Peng Y."/>
            <person name="Rokas A."/>
            <person name="Rosa C.A."/>
            <person name="Scheuner C."/>
            <person name="Sibirny A.A."/>
            <person name="Slot J.C."/>
            <person name="Stielow J.B."/>
            <person name="Sun H."/>
            <person name="Kurtzman C.P."/>
            <person name="Blackwell M."/>
            <person name="Grigoriev I.V."/>
            <person name="Jeffries T.W."/>
        </authorList>
    </citation>
    <scope>NUCLEOTIDE SEQUENCE [LARGE SCALE GENOMIC DNA]</scope>
    <source>
        <strain evidence="7">ATCC 58044 / CBS 1984 / NCYC 433 / NRRL Y-366-8</strain>
    </source>
</reference>
<feature type="domain" description="Protein HGH1 N-terminal" evidence="4">
    <location>
        <begin position="96"/>
        <end position="283"/>
    </location>
</feature>
<dbReference type="AlphaFoldDB" id="A0A1E3NW96"/>
<dbReference type="InterPro" id="IPR011989">
    <property type="entry name" value="ARM-like"/>
</dbReference>
<dbReference type="Pfam" id="PF04064">
    <property type="entry name" value="DUF384"/>
    <property type="match status" value="1"/>
</dbReference>
<dbReference type="Proteomes" id="UP000094112">
    <property type="component" value="Unassembled WGS sequence"/>
</dbReference>
<dbReference type="PANTHER" id="PTHR13387:SF9">
    <property type="entry name" value="PROTEIN HGH1 HOMOLOG"/>
    <property type="match status" value="1"/>
</dbReference>
<dbReference type="InterPro" id="IPR039717">
    <property type="entry name" value="Hgh1"/>
</dbReference>
<feature type="compositionally biased region" description="Basic and acidic residues" evidence="3">
    <location>
        <begin position="339"/>
        <end position="353"/>
    </location>
</feature>
<evidence type="ECO:0000256" key="1">
    <source>
        <dbReference type="ARBA" id="ARBA00006712"/>
    </source>
</evidence>
<dbReference type="InterPro" id="IPR007205">
    <property type="entry name" value="Protein_HGH1_N"/>
</dbReference>
<dbReference type="Gene3D" id="1.25.10.10">
    <property type="entry name" value="Leucine-rich Repeat Variant"/>
    <property type="match status" value="1"/>
</dbReference>
<evidence type="ECO:0000259" key="5">
    <source>
        <dbReference type="Pfam" id="PF04064"/>
    </source>
</evidence>
<dbReference type="OrthoDB" id="338814at2759"/>
<gene>
    <name evidence="6" type="ORF">WICANDRAFT_86151</name>
</gene>
<dbReference type="PANTHER" id="PTHR13387">
    <property type="entry name" value="PROTEIN HGH1 HOMOLOG"/>
    <property type="match status" value="1"/>
</dbReference>
<dbReference type="SUPFAM" id="SSF48371">
    <property type="entry name" value="ARM repeat"/>
    <property type="match status" value="1"/>
</dbReference>
<feature type="domain" description="Protein HGH1 C-terminal" evidence="5">
    <location>
        <begin position="289"/>
        <end position="342"/>
    </location>
</feature>
<comment type="similarity">
    <text evidence="1">Belongs to the HGH1 family.</text>
</comment>
<evidence type="ECO:0000313" key="6">
    <source>
        <dbReference type="EMBL" id="ODQ57270.1"/>
    </source>
</evidence>
<organism evidence="6 7">
    <name type="scientific">Wickerhamomyces anomalus (strain ATCC 58044 / CBS 1984 / NCYC 433 / NRRL Y-366-8)</name>
    <name type="common">Yeast</name>
    <name type="synonym">Hansenula anomala</name>
    <dbReference type="NCBI Taxonomy" id="683960"/>
    <lineage>
        <taxon>Eukaryota</taxon>
        <taxon>Fungi</taxon>
        <taxon>Dikarya</taxon>
        <taxon>Ascomycota</taxon>
        <taxon>Saccharomycotina</taxon>
        <taxon>Saccharomycetes</taxon>
        <taxon>Phaffomycetales</taxon>
        <taxon>Wickerhamomycetaceae</taxon>
        <taxon>Wickerhamomyces</taxon>
    </lineage>
</organism>
<feature type="region of interest" description="Disordered" evidence="3">
    <location>
        <begin position="339"/>
        <end position="371"/>
    </location>
</feature>
<dbReference type="Pfam" id="PF04063">
    <property type="entry name" value="DUF383"/>
    <property type="match status" value="1"/>
</dbReference>
<dbReference type="EMBL" id="KV454214">
    <property type="protein sequence ID" value="ODQ57270.1"/>
    <property type="molecule type" value="Genomic_DNA"/>
</dbReference>
<dbReference type="GeneID" id="30203248"/>